<reference evidence="5" key="1">
    <citation type="submission" date="2022-10" db="EMBL/GenBank/DDBJ databases">
        <title>Tapping the CABI collections for fungal endophytes: first genome assemblies for Collariella, Neodidymelliopsis, Ascochyta clinopodiicola, Didymella pomorum, Didymosphaeria variabile, Neocosmospora piperis and Neocucurbitaria cava.</title>
        <authorList>
            <person name="Hill R."/>
        </authorList>
    </citation>
    <scope>NUCLEOTIDE SEQUENCE</scope>
    <source>
        <strain evidence="5">IMI 355082</strain>
    </source>
</reference>
<keyword evidence="2" id="KW-0503">Monooxygenase</keyword>
<dbReference type="Proteomes" id="UP001140453">
    <property type="component" value="Unassembled WGS sequence"/>
</dbReference>
<dbReference type="OrthoDB" id="10254221at2759"/>
<sequence>MPDFQRAYAVVGATGNCGLALMQLLLAQHGVKINAYCRNKTKLCLLLPEVVHHKRVEIYEGSINDEELLARCTRNCKAVFLVASTNDNVPGCRISQDLAHSIIRAFKMLKGLHEDSGDGPTVVLPKLCLLSSSTIDSHLSRHMGTLFRHILTRSAFHVYKDLYLGEMILRQEEDWITTIYMKPGGISVDVQRGHELSLHDDQTFISYLDVAAGMIEACDDRTGNWDMQNVSVRNVAGVGTAKFPSGTPACIFFGLLRYYFPFLHPYLPATGPAGSGTSTGCVLR</sequence>
<evidence type="ECO:0000256" key="1">
    <source>
        <dbReference type="ARBA" id="ARBA00023002"/>
    </source>
</evidence>
<name>A0A9W8YQQ2_9PEZI</name>
<organism evidence="5 6">
    <name type="scientific">Gnomoniopsis smithogilvyi</name>
    <dbReference type="NCBI Taxonomy" id="1191159"/>
    <lineage>
        <taxon>Eukaryota</taxon>
        <taxon>Fungi</taxon>
        <taxon>Dikarya</taxon>
        <taxon>Ascomycota</taxon>
        <taxon>Pezizomycotina</taxon>
        <taxon>Sordariomycetes</taxon>
        <taxon>Sordariomycetidae</taxon>
        <taxon>Diaporthales</taxon>
        <taxon>Gnomoniaceae</taxon>
        <taxon>Gnomoniopsis</taxon>
    </lineage>
</organism>
<evidence type="ECO:0000259" key="4">
    <source>
        <dbReference type="Pfam" id="PF13460"/>
    </source>
</evidence>
<evidence type="ECO:0000256" key="2">
    <source>
        <dbReference type="ARBA" id="ARBA00023033"/>
    </source>
</evidence>
<feature type="domain" description="NAD(P)-binding" evidence="4">
    <location>
        <begin position="12"/>
        <end position="107"/>
    </location>
</feature>
<dbReference type="Pfam" id="PF13460">
    <property type="entry name" value="NAD_binding_10"/>
    <property type="match status" value="1"/>
</dbReference>
<protein>
    <recommendedName>
        <fullName evidence="4">NAD(P)-binding domain-containing protein</fullName>
    </recommendedName>
</protein>
<evidence type="ECO:0000313" key="6">
    <source>
        <dbReference type="Proteomes" id="UP001140453"/>
    </source>
</evidence>
<dbReference type="GO" id="GO:0004497">
    <property type="term" value="F:monooxygenase activity"/>
    <property type="evidence" value="ECO:0007669"/>
    <property type="project" value="UniProtKB-KW"/>
</dbReference>
<proteinExistence type="inferred from homology"/>
<comment type="caution">
    <text evidence="5">The sequence shown here is derived from an EMBL/GenBank/DDBJ whole genome shotgun (WGS) entry which is preliminary data.</text>
</comment>
<accession>A0A9W8YQQ2</accession>
<keyword evidence="1" id="KW-0560">Oxidoreductase</keyword>
<dbReference type="InterPro" id="IPR016040">
    <property type="entry name" value="NAD(P)-bd_dom"/>
</dbReference>
<dbReference type="SUPFAM" id="SSF51735">
    <property type="entry name" value="NAD(P)-binding Rossmann-fold domains"/>
    <property type="match status" value="1"/>
</dbReference>
<gene>
    <name evidence="5" type="ORF">N0V93_006992</name>
</gene>
<evidence type="ECO:0000313" key="5">
    <source>
        <dbReference type="EMBL" id="KAJ4389522.1"/>
    </source>
</evidence>
<evidence type="ECO:0000256" key="3">
    <source>
        <dbReference type="ARBA" id="ARBA00038376"/>
    </source>
</evidence>
<keyword evidence="6" id="KW-1185">Reference proteome</keyword>
<dbReference type="EMBL" id="JAPEVB010000004">
    <property type="protein sequence ID" value="KAJ4389522.1"/>
    <property type="molecule type" value="Genomic_DNA"/>
</dbReference>
<comment type="similarity">
    <text evidence="3">Belongs to the avfA family.</text>
</comment>
<dbReference type="Gene3D" id="3.40.50.720">
    <property type="entry name" value="NAD(P)-binding Rossmann-like Domain"/>
    <property type="match status" value="1"/>
</dbReference>
<dbReference type="PANTHER" id="PTHR15020:SF37">
    <property type="entry name" value="OXIDOREDUCTASE MDPK"/>
    <property type="match status" value="1"/>
</dbReference>
<dbReference type="AlphaFoldDB" id="A0A9W8YQQ2"/>
<dbReference type="InterPro" id="IPR036291">
    <property type="entry name" value="NAD(P)-bd_dom_sf"/>
</dbReference>
<dbReference type="PANTHER" id="PTHR15020">
    <property type="entry name" value="FLAVIN REDUCTASE-RELATED"/>
    <property type="match status" value="1"/>
</dbReference>